<dbReference type="AlphaFoldDB" id="A0A0F3IV20"/>
<sequence length="195" mass="21358">MIPAFYNDLMLTETEAWRRLTLGASDRTCPFHLMQLASLRHDASGSLEPQVRTVVLRGVEAAEKRLRFHTDARSPKVTELTACPRVQALLYDPAQKIQLRLSATAAPASDALRAEAWAATGRLGRECYAVVAAPSAPQTTPAAPFAAEADPTVFLPIILTVTALDWLYLASEGHRRAFFTYGPDGRLNAATWRVP</sequence>
<feature type="domain" description="Pyridoxamine 5'-phosphate oxidase Alr4036 family FMN-binding" evidence="1">
    <location>
        <begin position="17"/>
        <end position="105"/>
    </location>
</feature>
<name>A0A0F3IV20_9PROT</name>
<evidence type="ECO:0000259" key="1">
    <source>
        <dbReference type="Pfam" id="PF12766"/>
    </source>
</evidence>
<dbReference type="Proteomes" id="UP000033774">
    <property type="component" value="Unassembled WGS sequence"/>
</dbReference>
<dbReference type="OrthoDB" id="5120525at2"/>
<evidence type="ECO:0000313" key="3">
    <source>
        <dbReference type="Proteomes" id="UP000033774"/>
    </source>
</evidence>
<dbReference type="InterPro" id="IPR012349">
    <property type="entry name" value="Split_barrel_FMN-bd"/>
</dbReference>
<comment type="caution">
    <text evidence="2">The sequence shown here is derived from an EMBL/GenBank/DDBJ whole genome shotgun (WGS) entry which is preliminary data.</text>
</comment>
<keyword evidence="3" id="KW-1185">Reference proteome</keyword>
<gene>
    <name evidence="2" type="ORF">VZ95_04620</name>
</gene>
<reference evidence="2 3" key="1">
    <citation type="submission" date="2015-03" db="EMBL/GenBank/DDBJ databases">
        <title>Draft genome sequence of Elstera litoralis.</title>
        <authorList>
            <person name="Rahalkar M.C."/>
            <person name="Dhakephalkar P.K."/>
            <person name="Pore S.D."/>
            <person name="Arora P."/>
            <person name="Kapse N.G."/>
            <person name="Pandit P.S."/>
        </authorList>
    </citation>
    <scope>NUCLEOTIDE SEQUENCE [LARGE SCALE GENOMIC DNA]</scope>
    <source>
        <strain evidence="2 3">Dia-1</strain>
    </source>
</reference>
<dbReference type="Gene3D" id="2.30.110.10">
    <property type="entry name" value="Electron Transport, Fmn-binding Protein, Chain A"/>
    <property type="match status" value="1"/>
</dbReference>
<dbReference type="RefSeq" id="WP_045774835.1">
    <property type="nucleotide sequence ID" value="NZ_LAJY01000090.1"/>
</dbReference>
<protein>
    <recommendedName>
        <fullName evidence="1">Pyridoxamine 5'-phosphate oxidase Alr4036 family FMN-binding domain-containing protein</fullName>
    </recommendedName>
</protein>
<organism evidence="2 3">
    <name type="scientific">Elstera litoralis</name>
    <dbReference type="NCBI Taxonomy" id="552518"/>
    <lineage>
        <taxon>Bacteria</taxon>
        <taxon>Pseudomonadati</taxon>
        <taxon>Pseudomonadota</taxon>
        <taxon>Alphaproteobacteria</taxon>
        <taxon>Rhodospirillales</taxon>
        <taxon>Rhodospirillaceae</taxon>
        <taxon>Elstera</taxon>
    </lineage>
</organism>
<dbReference type="Pfam" id="PF12766">
    <property type="entry name" value="Pyridox_oxase_2"/>
    <property type="match status" value="1"/>
</dbReference>
<dbReference type="SUPFAM" id="SSF50475">
    <property type="entry name" value="FMN-binding split barrel"/>
    <property type="match status" value="1"/>
</dbReference>
<dbReference type="InterPro" id="IPR024624">
    <property type="entry name" value="Pyridox_Oxase_Alr4036_FMN-bd"/>
</dbReference>
<accession>A0A0F3IV20</accession>
<dbReference type="GO" id="GO:0010181">
    <property type="term" value="F:FMN binding"/>
    <property type="evidence" value="ECO:0007669"/>
    <property type="project" value="InterPro"/>
</dbReference>
<evidence type="ECO:0000313" key="2">
    <source>
        <dbReference type="EMBL" id="KJV10482.1"/>
    </source>
</evidence>
<proteinExistence type="predicted"/>
<dbReference type="EMBL" id="LAJY01000090">
    <property type="protein sequence ID" value="KJV10482.1"/>
    <property type="molecule type" value="Genomic_DNA"/>
</dbReference>